<keyword evidence="2" id="KW-1185">Reference proteome</keyword>
<protein>
    <submittedName>
        <fullName evidence="1">Uncharacterized protein</fullName>
    </submittedName>
</protein>
<reference evidence="1" key="1">
    <citation type="submission" date="2021-02" db="EMBL/GenBank/DDBJ databases">
        <authorList>
            <consortium name="DOE Joint Genome Institute"/>
            <person name="Ahrendt S."/>
            <person name="Looney B.P."/>
            <person name="Miyauchi S."/>
            <person name="Morin E."/>
            <person name="Drula E."/>
            <person name="Courty P.E."/>
            <person name="Chicoki N."/>
            <person name="Fauchery L."/>
            <person name="Kohler A."/>
            <person name="Kuo A."/>
            <person name="Labutti K."/>
            <person name="Pangilinan J."/>
            <person name="Lipzen A."/>
            <person name="Riley R."/>
            <person name="Andreopoulos W."/>
            <person name="He G."/>
            <person name="Johnson J."/>
            <person name="Barry K.W."/>
            <person name="Grigoriev I.V."/>
            <person name="Nagy L."/>
            <person name="Hibbett D."/>
            <person name="Henrissat B."/>
            <person name="Matheny P.B."/>
            <person name="Labbe J."/>
            <person name="Martin F."/>
        </authorList>
    </citation>
    <scope>NUCLEOTIDE SEQUENCE</scope>
    <source>
        <strain evidence="1">FP105234-sp</strain>
    </source>
</reference>
<reference evidence="1" key="2">
    <citation type="journal article" date="2022" name="New Phytol.">
        <title>Evolutionary transition to the ectomycorrhizal habit in the genomes of a hyperdiverse lineage of mushroom-forming fungi.</title>
        <authorList>
            <person name="Looney B."/>
            <person name="Miyauchi S."/>
            <person name="Morin E."/>
            <person name="Drula E."/>
            <person name="Courty P.E."/>
            <person name="Kohler A."/>
            <person name="Kuo A."/>
            <person name="LaButti K."/>
            <person name="Pangilinan J."/>
            <person name="Lipzen A."/>
            <person name="Riley R."/>
            <person name="Andreopoulos W."/>
            <person name="He G."/>
            <person name="Johnson J."/>
            <person name="Nolan M."/>
            <person name="Tritt A."/>
            <person name="Barry K.W."/>
            <person name="Grigoriev I.V."/>
            <person name="Nagy L.G."/>
            <person name="Hibbett D."/>
            <person name="Henrissat B."/>
            <person name="Matheny P.B."/>
            <person name="Labbe J."/>
            <person name="Martin F.M."/>
        </authorList>
    </citation>
    <scope>NUCLEOTIDE SEQUENCE</scope>
    <source>
        <strain evidence="1">FP105234-sp</strain>
    </source>
</reference>
<accession>A0ACB8RN22</accession>
<proteinExistence type="predicted"/>
<dbReference type="Proteomes" id="UP000814033">
    <property type="component" value="Unassembled WGS sequence"/>
</dbReference>
<comment type="caution">
    <text evidence="1">The sequence shown here is derived from an EMBL/GenBank/DDBJ whole genome shotgun (WGS) entry which is preliminary data.</text>
</comment>
<sequence length="512" mass="54883">MPHSASSLVALRDDLLHDVARDTRVHNWIASQYSFALDEAMDTGAALRDSQLLPDVLIPLSPSYDPLFFPDPDPPKRSQQDAAREDAERNDALEFLVSQMATWRVAPANREKALPATPPSSPSTPTLDDFPSPPTTTPSSPSVATFALPASPSYTLTPVASPVSPSFPVTPSPARRRPSVPVLSTSPSTSFSTASPSTPTTPTTFFPEPTDRNLTSSASYASLRQRAHQHRFPSISTTLSTTSAVARHAIYIPPPSPVAPSVPTPTPPPPHGLSEVHLPDAGRLAVYPSGGFGAEASRWSVATSAHMRPIAEARTPTPSTPNPVDPVFDVPTIKAKKSGPSIRQRLLSTLGIKSSAKTASKRVSQQSAPPADALEEPVDVVNTELGFLNASTPHLAVFPPTIEYPATTRRVSWSPRRRATSGTSHIKEKTGRPSKRLVVTGVRDGDLRAEEAVRLWCESFGALRRIVRKDGALHISFKKASVADTVCRLQAQVFIRGAGSVGLSWTAEPKMF</sequence>
<gene>
    <name evidence="1" type="ORF">FA95DRAFT_1607864</name>
</gene>
<evidence type="ECO:0000313" key="1">
    <source>
        <dbReference type="EMBL" id="KAI0045242.1"/>
    </source>
</evidence>
<dbReference type="EMBL" id="MU275957">
    <property type="protein sequence ID" value="KAI0045242.1"/>
    <property type="molecule type" value="Genomic_DNA"/>
</dbReference>
<evidence type="ECO:0000313" key="2">
    <source>
        <dbReference type="Proteomes" id="UP000814033"/>
    </source>
</evidence>
<name>A0ACB8RN22_9AGAM</name>
<organism evidence="1 2">
    <name type="scientific">Auriscalpium vulgare</name>
    <dbReference type="NCBI Taxonomy" id="40419"/>
    <lineage>
        <taxon>Eukaryota</taxon>
        <taxon>Fungi</taxon>
        <taxon>Dikarya</taxon>
        <taxon>Basidiomycota</taxon>
        <taxon>Agaricomycotina</taxon>
        <taxon>Agaricomycetes</taxon>
        <taxon>Russulales</taxon>
        <taxon>Auriscalpiaceae</taxon>
        <taxon>Auriscalpium</taxon>
    </lineage>
</organism>